<evidence type="ECO:0000313" key="2">
    <source>
        <dbReference type="Proteomes" id="UP001055439"/>
    </source>
</evidence>
<dbReference type="Proteomes" id="UP001055439">
    <property type="component" value="Chromosome 5"/>
</dbReference>
<keyword evidence="2" id="KW-1185">Reference proteome</keyword>
<organism evidence="1 2">
    <name type="scientific">Musa troglodytarum</name>
    <name type="common">fe'i banana</name>
    <dbReference type="NCBI Taxonomy" id="320322"/>
    <lineage>
        <taxon>Eukaryota</taxon>
        <taxon>Viridiplantae</taxon>
        <taxon>Streptophyta</taxon>
        <taxon>Embryophyta</taxon>
        <taxon>Tracheophyta</taxon>
        <taxon>Spermatophyta</taxon>
        <taxon>Magnoliopsida</taxon>
        <taxon>Liliopsida</taxon>
        <taxon>Zingiberales</taxon>
        <taxon>Musaceae</taxon>
        <taxon>Musa</taxon>
    </lineage>
</organism>
<dbReference type="EMBL" id="CP097507">
    <property type="protein sequence ID" value="URE04321.1"/>
    <property type="molecule type" value="Genomic_DNA"/>
</dbReference>
<evidence type="ECO:0000313" key="1">
    <source>
        <dbReference type="EMBL" id="URE04321.1"/>
    </source>
</evidence>
<dbReference type="AlphaFoldDB" id="A0A9E7FWG5"/>
<proteinExistence type="predicted"/>
<accession>A0A9E7FWG5</accession>
<reference evidence="1" key="1">
    <citation type="submission" date="2022-05" db="EMBL/GenBank/DDBJ databases">
        <title>The Musa troglodytarum L. genome provides insights into the mechanism of non-climacteric behaviour and enrichment of carotenoids.</title>
        <authorList>
            <person name="Wang J."/>
        </authorList>
    </citation>
    <scope>NUCLEOTIDE SEQUENCE</scope>
    <source>
        <tissue evidence="1">Leaf</tissue>
    </source>
</reference>
<sequence length="198" mass="22573">MDVLRILFGMERLAAPRRSRSFRLPICPQERLSSGLNYVTTLLLVPEKELAELIYQNATCFYSLILVPKSLPMAEVLDWRLRFRMFGYVHKGTTAGHLYMLLTVLYKASINLLIDIKFLALFALDHFSWSKCISGAAGGMAGLAHSRLRLLQTMEAKMERQTRFGPQLNSVSGSKQRSVAHSWRLIQIPSIGLWPRMM</sequence>
<feature type="non-terminal residue" evidence="1">
    <location>
        <position position="198"/>
    </location>
</feature>
<protein>
    <submittedName>
        <fullName evidence="1">Uncharacterized protein</fullName>
    </submittedName>
</protein>
<gene>
    <name evidence="1" type="ORF">MUK42_19870</name>
</gene>
<name>A0A9E7FWG5_9LILI</name>